<protein>
    <submittedName>
        <fullName evidence="2">Uncharacterized protein</fullName>
    </submittedName>
</protein>
<accession>A0A1E4SU66</accession>
<organism evidence="2 3">
    <name type="scientific">[Candida] arabinofermentans NRRL YB-2248</name>
    <dbReference type="NCBI Taxonomy" id="983967"/>
    <lineage>
        <taxon>Eukaryota</taxon>
        <taxon>Fungi</taxon>
        <taxon>Dikarya</taxon>
        <taxon>Ascomycota</taxon>
        <taxon>Saccharomycotina</taxon>
        <taxon>Pichiomycetes</taxon>
        <taxon>Pichiales</taxon>
        <taxon>Pichiaceae</taxon>
        <taxon>Ogataea</taxon>
        <taxon>Ogataea/Candida clade</taxon>
    </lineage>
</organism>
<gene>
    <name evidence="2" type="ORF">CANARDRAFT_30392</name>
</gene>
<evidence type="ECO:0000256" key="1">
    <source>
        <dbReference type="SAM" id="MobiDB-lite"/>
    </source>
</evidence>
<sequence>MIISRHAYLRAQVCNESEKSTKEEYTQKKKTDKKNINEIVKNSIDSIQVTTNEEEEPMNEEEQFSDSMEETTEEEDVKMRC</sequence>
<dbReference type="EMBL" id="KV453869">
    <property type="protein sequence ID" value="ODV83050.1"/>
    <property type="molecule type" value="Genomic_DNA"/>
</dbReference>
<dbReference type="Proteomes" id="UP000094801">
    <property type="component" value="Unassembled WGS sequence"/>
</dbReference>
<dbReference type="AlphaFoldDB" id="A0A1E4SU66"/>
<name>A0A1E4SU66_9ASCO</name>
<evidence type="ECO:0000313" key="3">
    <source>
        <dbReference type="Proteomes" id="UP000094801"/>
    </source>
</evidence>
<feature type="region of interest" description="Disordered" evidence="1">
    <location>
        <begin position="45"/>
        <end position="81"/>
    </location>
</feature>
<feature type="compositionally biased region" description="Acidic residues" evidence="1">
    <location>
        <begin position="52"/>
        <end position="81"/>
    </location>
</feature>
<proteinExistence type="predicted"/>
<evidence type="ECO:0000313" key="2">
    <source>
        <dbReference type="EMBL" id="ODV83050.1"/>
    </source>
</evidence>
<reference evidence="3" key="1">
    <citation type="submission" date="2016-04" db="EMBL/GenBank/DDBJ databases">
        <title>Comparative genomics of biotechnologically important yeasts.</title>
        <authorList>
            <consortium name="DOE Joint Genome Institute"/>
            <person name="Riley R."/>
            <person name="Haridas S."/>
            <person name="Wolfe K.H."/>
            <person name="Lopes M.R."/>
            <person name="Hittinger C.T."/>
            <person name="Goker M."/>
            <person name="Salamov A."/>
            <person name="Wisecaver J."/>
            <person name="Long T.M."/>
            <person name="Aerts A.L."/>
            <person name="Barry K."/>
            <person name="Choi C."/>
            <person name="Clum A."/>
            <person name="Coughlan A.Y."/>
            <person name="Deshpande S."/>
            <person name="Douglass A.P."/>
            <person name="Hanson S.J."/>
            <person name="Klenk H.-P."/>
            <person name="Labutti K."/>
            <person name="Lapidus A."/>
            <person name="Lindquist E."/>
            <person name="Lipzen A."/>
            <person name="Meier-Kolthoff J.P."/>
            <person name="Ohm R.A."/>
            <person name="Otillar R.P."/>
            <person name="Pangilinan J."/>
            <person name="Peng Y."/>
            <person name="Rokas A."/>
            <person name="Rosa C.A."/>
            <person name="Scheuner C."/>
            <person name="Sibirny A.A."/>
            <person name="Slot J.C."/>
            <person name="Stielow J.B."/>
            <person name="Sun H."/>
            <person name="Kurtzman C.P."/>
            <person name="Blackwell M."/>
            <person name="Grigoriev I.V."/>
            <person name="Jeffries T.W."/>
        </authorList>
    </citation>
    <scope>NUCLEOTIDE SEQUENCE [LARGE SCALE GENOMIC DNA]</scope>
    <source>
        <strain evidence="3">NRRL YB-2248</strain>
    </source>
</reference>
<keyword evidence="3" id="KW-1185">Reference proteome</keyword>